<reference evidence="3 4" key="1">
    <citation type="submission" date="2018-11" db="EMBL/GenBank/DDBJ databases">
        <title>Sequencing the genomes of 1000 actinobacteria strains.</title>
        <authorList>
            <person name="Klenk H.-P."/>
        </authorList>
    </citation>
    <scope>NUCLEOTIDE SEQUENCE [LARGE SCALE GENOMIC DNA]</scope>
    <source>
        <strain evidence="3 4">DSM 13521</strain>
    </source>
</reference>
<accession>A0A3N2D042</accession>
<organism evidence="3 4">
    <name type="scientific">Salana multivorans</name>
    <dbReference type="NCBI Taxonomy" id="120377"/>
    <lineage>
        <taxon>Bacteria</taxon>
        <taxon>Bacillati</taxon>
        <taxon>Actinomycetota</taxon>
        <taxon>Actinomycetes</taxon>
        <taxon>Micrococcales</taxon>
        <taxon>Beutenbergiaceae</taxon>
        <taxon>Salana</taxon>
    </lineage>
</organism>
<feature type="region of interest" description="Disordered" evidence="1">
    <location>
        <begin position="1"/>
        <end position="324"/>
    </location>
</feature>
<proteinExistence type="predicted"/>
<feature type="transmembrane region" description="Helical" evidence="2">
    <location>
        <begin position="334"/>
        <end position="354"/>
    </location>
</feature>
<sequence>MSTDEPTPTRRARRAAGETTPAEGIGATPAPPTDGRQLTRRELRELRERQEREAAAAEQTAVSVEAVPDVLPPAGPSTASTGRSETSAETPAASAETPAERTQVRRTSARPAPGAATTSPGIPVEDPALTQHDGSPSRRSMRDLRPAAPAGTPGLGERVPASGALPTRSQPPTPSSGAIPTVPPPAAAQAVRGVDATGALSQVRTTRASEDSPVEVTGPIDWSSTTQPAVIPPSRSAGRTGASGETETDEAAESSTEPPSRRSVLARRTPPSWAPVTGDGGASVPMPSEEPPPPAAQAFRPVTEPVSETAASSTTSAAEPAEKQRRGFSWLSPLGYLLLALVGVGIGVGLYFLLFR</sequence>
<feature type="compositionally biased region" description="Basic and acidic residues" evidence="1">
    <location>
        <begin position="37"/>
        <end position="55"/>
    </location>
</feature>
<keyword evidence="4" id="KW-1185">Reference proteome</keyword>
<evidence type="ECO:0000256" key="1">
    <source>
        <dbReference type="SAM" id="MobiDB-lite"/>
    </source>
</evidence>
<gene>
    <name evidence="3" type="ORF">EDD28_2562</name>
</gene>
<feature type="compositionally biased region" description="Low complexity" evidence="1">
    <location>
        <begin position="296"/>
        <end position="319"/>
    </location>
</feature>
<comment type="caution">
    <text evidence="3">The sequence shown here is derived from an EMBL/GenBank/DDBJ whole genome shotgun (WGS) entry which is preliminary data.</text>
</comment>
<evidence type="ECO:0000313" key="3">
    <source>
        <dbReference type="EMBL" id="ROR93155.1"/>
    </source>
</evidence>
<dbReference type="EMBL" id="RKHQ01000002">
    <property type="protein sequence ID" value="ROR93155.1"/>
    <property type="molecule type" value="Genomic_DNA"/>
</dbReference>
<name>A0A3N2D042_9MICO</name>
<dbReference type="RefSeq" id="WP_170169487.1">
    <property type="nucleotide sequence ID" value="NZ_RKHQ01000002.1"/>
</dbReference>
<keyword evidence="2" id="KW-0472">Membrane</keyword>
<evidence type="ECO:0000313" key="4">
    <source>
        <dbReference type="Proteomes" id="UP000275356"/>
    </source>
</evidence>
<keyword evidence="2" id="KW-1133">Transmembrane helix</keyword>
<protein>
    <submittedName>
        <fullName evidence="3">Uncharacterized protein</fullName>
    </submittedName>
</protein>
<evidence type="ECO:0000256" key="2">
    <source>
        <dbReference type="SAM" id="Phobius"/>
    </source>
</evidence>
<dbReference type="AlphaFoldDB" id="A0A3N2D042"/>
<dbReference type="Proteomes" id="UP000275356">
    <property type="component" value="Unassembled WGS sequence"/>
</dbReference>
<feature type="compositionally biased region" description="Low complexity" evidence="1">
    <location>
        <begin position="83"/>
        <end position="97"/>
    </location>
</feature>
<keyword evidence="2" id="KW-0812">Transmembrane</keyword>